<feature type="transmembrane region" description="Helical" evidence="1">
    <location>
        <begin position="16"/>
        <end position="37"/>
    </location>
</feature>
<sequence>MIDFTSLLSQYGIFDVILPFLLIFSIVFMVLELAGLLKTGPDDEVGRRLNALFALSFALLSIGNQNLIQWLLSFIPNASVAVLGFFLLAMVISISNKKVPGFFRAILGLLVIGIILWLALNALELTPNAGGSSISGALNYIISYLINSGLLAILIIFVLLGITIFWLVSPSKKEDKKEEGTQVIPLLSK</sequence>
<feature type="transmembrane region" description="Helical" evidence="1">
    <location>
        <begin position="140"/>
        <end position="168"/>
    </location>
</feature>
<keyword evidence="1" id="KW-0472">Membrane</keyword>
<accession>A0A915SLB6</accession>
<dbReference type="Proteomes" id="UP001055553">
    <property type="component" value="Chromosome"/>
</dbReference>
<feature type="transmembrane region" description="Helical" evidence="1">
    <location>
        <begin position="74"/>
        <end position="94"/>
    </location>
</feature>
<evidence type="ECO:0000313" key="3">
    <source>
        <dbReference type="Proteomes" id="UP001055553"/>
    </source>
</evidence>
<gene>
    <name evidence="2" type="ORF">MJ1_0714</name>
</gene>
<feature type="transmembrane region" description="Helical" evidence="1">
    <location>
        <begin position="101"/>
        <end position="120"/>
    </location>
</feature>
<keyword evidence="1" id="KW-0812">Transmembrane</keyword>
<dbReference type="AlphaFoldDB" id="A0A915SLB6"/>
<feature type="transmembrane region" description="Helical" evidence="1">
    <location>
        <begin position="49"/>
        <end position="68"/>
    </location>
</feature>
<organism evidence="2 3">
    <name type="scientific">Nanobdella aerobiophila</name>
    <dbReference type="NCBI Taxonomy" id="2586965"/>
    <lineage>
        <taxon>Archaea</taxon>
        <taxon>Nanobdellota</taxon>
        <taxon>Nanobdellia</taxon>
        <taxon>Nanobdellales</taxon>
        <taxon>Nanobdellaceae</taxon>
        <taxon>Nanobdella</taxon>
    </lineage>
</organism>
<proteinExistence type="predicted"/>
<keyword evidence="1" id="KW-1133">Transmembrane helix</keyword>
<evidence type="ECO:0000256" key="1">
    <source>
        <dbReference type="SAM" id="Phobius"/>
    </source>
</evidence>
<reference evidence="3" key="1">
    <citation type="journal article" date="2022" name="Int. J. Syst. Evol. Microbiol.">
        <title>Nanobdella aerobiophila gen. nov., sp. nov., a thermoacidophilic, obligate ectosymbiotic archaeon, and proposal of Nanobdellaceae fam. nov., Nanobdellales ord. nov. and Nanobdellia class. nov.</title>
        <authorList>
            <person name="Kato S."/>
            <person name="Ogasawara A."/>
            <person name="Itoh T."/>
            <person name="Sakai H.D."/>
            <person name="Shimizu M."/>
            <person name="Yuki M."/>
            <person name="Kaneko M."/>
            <person name="Takashina T."/>
            <person name="Ohkuma M."/>
        </authorList>
    </citation>
    <scope>NUCLEOTIDE SEQUENCE [LARGE SCALE GENOMIC DNA]</scope>
    <source>
        <strain evidence="3">MJ1</strain>
    </source>
</reference>
<keyword evidence="3" id="KW-1185">Reference proteome</keyword>
<evidence type="ECO:0000313" key="2">
    <source>
        <dbReference type="EMBL" id="BBL45856.1"/>
    </source>
</evidence>
<dbReference type="RefSeq" id="WP_258393165.1">
    <property type="nucleotide sequence ID" value="NZ_AP019769.1"/>
</dbReference>
<protein>
    <submittedName>
        <fullName evidence="2">Uncharacterized protein</fullName>
    </submittedName>
</protein>
<name>A0A915SLB6_9ARCH</name>
<dbReference type="GeneID" id="74568655"/>
<dbReference type="KEGG" id="naer:MJ1_0714"/>
<dbReference type="EMBL" id="AP019769">
    <property type="protein sequence ID" value="BBL45856.1"/>
    <property type="molecule type" value="Genomic_DNA"/>
</dbReference>